<dbReference type="PROSITE" id="PS51227">
    <property type="entry name" value="SPR"/>
    <property type="match status" value="1"/>
</dbReference>
<feature type="compositionally biased region" description="Low complexity" evidence="2">
    <location>
        <begin position="39"/>
        <end position="85"/>
    </location>
</feature>
<dbReference type="GO" id="GO:0048513">
    <property type="term" value="P:animal organ development"/>
    <property type="evidence" value="ECO:0007669"/>
    <property type="project" value="TreeGrafter"/>
</dbReference>
<evidence type="ECO:0000313" key="4">
    <source>
        <dbReference type="Proteomes" id="UP001153620"/>
    </source>
</evidence>
<feature type="compositionally biased region" description="Polar residues" evidence="2">
    <location>
        <begin position="231"/>
        <end position="249"/>
    </location>
</feature>
<protein>
    <recommendedName>
        <fullName evidence="5">Sprouty</fullName>
    </recommendedName>
</protein>
<dbReference type="GO" id="GO:0005829">
    <property type="term" value="C:cytosol"/>
    <property type="evidence" value="ECO:0007669"/>
    <property type="project" value="TreeGrafter"/>
</dbReference>
<dbReference type="EMBL" id="OU895877">
    <property type="protein sequence ID" value="CAG9800481.1"/>
    <property type="molecule type" value="Genomic_DNA"/>
</dbReference>
<accession>A0A9N9WLQ4</accession>
<dbReference type="PANTHER" id="PTHR12365">
    <property type="entry name" value="SPROUTY"/>
    <property type="match status" value="1"/>
</dbReference>
<feature type="region of interest" description="Disordered" evidence="2">
    <location>
        <begin position="192"/>
        <end position="214"/>
    </location>
</feature>
<reference evidence="3" key="2">
    <citation type="submission" date="2022-10" db="EMBL/GenBank/DDBJ databases">
        <authorList>
            <consortium name="ENA_rothamsted_submissions"/>
            <consortium name="culmorum"/>
            <person name="King R."/>
        </authorList>
    </citation>
    <scope>NUCLEOTIDE SEQUENCE</scope>
</reference>
<keyword evidence="4" id="KW-1185">Reference proteome</keyword>
<dbReference type="Proteomes" id="UP001153620">
    <property type="component" value="Chromosome 1"/>
</dbReference>
<sequence>MDRRNGGSNHLAPPRPPKSIPRVHRPRAPDPNSVDTVDSSPSIHIISTHPPSISRMNSNIINNSSSSINSSSNSTTTTTNTTNINHRSIPSFPPPVTAPLTPLQNCRNSSNNNNNNNNTSNSNNLTSSSTTSSTISTFSRRRTEMTSTSSTQPSTTTTTNSNIVQRSLTPSSLITPTANLISNAINAVVRRSPSPVNSNNNNNINSNSNSVTLQLPRPENERLPNEYVDTPFTNPNQNKLTTPGSRHSLATSTVPNRNNNQLNGHTISIIDGTSVLNNNNNINNNNNNNLNNNINNSNKINLPNRTAGVQRPNLLPITKQPSFRNTNTISKKDASVLHQQFSHCPEDNIMNSQNATNNNGLIISNASDRLNSITCPQCNRCRCEECQRPRQLPYKWICNDNFLCSAETIIDYASCLCCVKGLYYHCAKDHELDCDSETIRCAEDPCSCAPYKRASRWGCLSALSLLLPCLLCYWPMRGCVSLCAKCYAKHSRHGCRCNNNSSSANNSRLNIINLASSPGQDQISNHHYHRQSSNINDLTPEKRLLANEY</sequence>
<gene>
    <name evidence="3" type="ORF">CHIRRI_LOCUS3424</name>
</gene>
<dbReference type="OrthoDB" id="10038884at2759"/>
<dbReference type="GO" id="GO:0016020">
    <property type="term" value="C:membrane"/>
    <property type="evidence" value="ECO:0007669"/>
    <property type="project" value="InterPro"/>
</dbReference>
<evidence type="ECO:0000313" key="3">
    <source>
        <dbReference type="EMBL" id="CAG9800481.1"/>
    </source>
</evidence>
<reference evidence="3" key="1">
    <citation type="submission" date="2022-01" db="EMBL/GenBank/DDBJ databases">
        <authorList>
            <person name="King R."/>
        </authorList>
    </citation>
    <scope>NUCLEOTIDE SEQUENCE</scope>
</reference>
<dbReference type="PANTHER" id="PTHR12365:SF7">
    <property type="entry name" value="PROTEIN SPROUTY"/>
    <property type="match status" value="1"/>
</dbReference>
<feature type="region of interest" description="Disordered" evidence="2">
    <location>
        <begin position="1"/>
        <end position="168"/>
    </location>
</feature>
<evidence type="ECO:0008006" key="5">
    <source>
        <dbReference type="Google" id="ProtNLM"/>
    </source>
</evidence>
<feature type="compositionally biased region" description="Low complexity" evidence="2">
    <location>
        <begin position="192"/>
        <end position="211"/>
    </location>
</feature>
<proteinExistence type="inferred from homology"/>
<name>A0A9N9WLQ4_9DIPT</name>
<evidence type="ECO:0000256" key="1">
    <source>
        <dbReference type="ARBA" id="ARBA00010964"/>
    </source>
</evidence>
<dbReference type="GO" id="GO:0040037">
    <property type="term" value="P:negative regulation of fibroblast growth factor receptor signaling pathway"/>
    <property type="evidence" value="ECO:0007669"/>
    <property type="project" value="TreeGrafter"/>
</dbReference>
<evidence type="ECO:0000256" key="2">
    <source>
        <dbReference type="SAM" id="MobiDB-lite"/>
    </source>
</evidence>
<dbReference type="InterPro" id="IPR051192">
    <property type="entry name" value="Sprouty_domain"/>
</dbReference>
<dbReference type="GO" id="GO:0046580">
    <property type="term" value="P:negative regulation of Ras protein signal transduction"/>
    <property type="evidence" value="ECO:0007669"/>
    <property type="project" value="TreeGrafter"/>
</dbReference>
<dbReference type="AlphaFoldDB" id="A0A9N9WLQ4"/>
<comment type="similarity">
    <text evidence="1">Belongs to the sprouty family.</text>
</comment>
<feature type="compositionally biased region" description="Low complexity" evidence="2">
    <location>
        <begin position="108"/>
        <end position="138"/>
    </location>
</feature>
<organism evidence="3 4">
    <name type="scientific">Chironomus riparius</name>
    <dbReference type="NCBI Taxonomy" id="315576"/>
    <lineage>
        <taxon>Eukaryota</taxon>
        <taxon>Metazoa</taxon>
        <taxon>Ecdysozoa</taxon>
        <taxon>Arthropoda</taxon>
        <taxon>Hexapoda</taxon>
        <taxon>Insecta</taxon>
        <taxon>Pterygota</taxon>
        <taxon>Neoptera</taxon>
        <taxon>Endopterygota</taxon>
        <taxon>Diptera</taxon>
        <taxon>Nematocera</taxon>
        <taxon>Chironomoidea</taxon>
        <taxon>Chironomidae</taxon>
        <taxon>Chironominae</taxon>
        <taxon>Chironomus</taxon>
    </lineage>
</organism>
<dbReference type="Pfam" id="PF05210">
    <property type="entry name" value="Sprouty"/>
    <property type="match status" value="1"/>
</dbReference>
<feature type="region of interest" description="Disordered" evidence="2">
    <location>
        <begin position="228"/>
        <end position="249"/>
    </location>
</feature>
<feature type="compositionally biased region" description="Low complexity" evidence="2">
    <location>
        <begin position="145"/>
        <end position="161"/>
    </location>
</feature>
<dbReference type="InterPro" id="IPR007875">
    <property type="entry name" value="Sprouty"/>
</dbReference>